<feature type="transmembrane region" description="Helical" evidence="4">
    <location>
        <begin position="628"/>
        <end position="647"/>
    </location>
</feature>
<dbReference type="EMBL" id="JANYMP010000004">
    <property type="protein sequence ID" value="MCS7477489.1"/>
    <property type="molecule type" value="Genomic_DNA"/>
</dbReference>
<name>A0A9X2VJY6_9PSEU</name>
<feature type="transmembrane region" description="Helical" evidence="4">
    <location>
        <begin position="554"/>
        <end position="578"/>
    </location>
</feature>
<evidence type="ECO:0000313" key="6">
    <source>
        <dbReference type="Proteomes" id="UP001141259"/>
    </source>
</evidence>
<keyword evidence="3" id="KW-0808">Transferase</keyword>
<sequence length="946" mass="97484">MIGVLLVALLVLGLTPTLHGVIALVRGRRSTADAVSGTFVPDPGSVAVLIAAHDEADRIADTIRMAARLVPLENVHVVSDDSTDRTADVARGCGVQVAETVGRLGRAAAVESAVQAFRLVDRFEFVVPLDVGTVLDPYYLDAVLPLFADRDVVAVDGRLDLDLRPSRAGSVGALLSAYRARNHALADGLRQARPTGTPMDVGPGVGRVFRTSALADVSPADDFDTTLRIHREGIGTVAFSPTARAAPPQPTRLRDHLAQFSRWGNGFWRAVRRHGPRGALPRVVDLVLTSLALVLAPVAIVVAAVPGLLPVSPWALAAAVVVPDYLLTLIVALARRSPSSLLPGLLFPVLRVLDAATLLRAWWGRPAADEWQRFGGTAEEPAVARKVRPAAVLAWSILAASAAVVAGRVALTVGTLPATRIEPGLVDATYAKVSGLGPPPVEGALRAFGLQLDAYATVTGAFTRQSSTLVSARELAVVSVAAALIGLIVVAALLRVRPLVMAVAVLALAVSGPVITVLTPVGPGVTAAAWTALAATAALATARRGDSRWVTAGLLALLVALATAPLLVVPIGVGGAVWFALADTRPLTRVWTSALTLGVAVGAAVLCLRGGLLTAPDTESLPRADQRALLLAVVAAAVLAGLLVAWLRPVAAGAATGAVLVAVAAPGADAVLPALVLTAATLVALVVDETIGRFPAATPARVRWVATSLASAAALTGSAVGVVLAPESGRAVDHAGLAAWMAENLDGETRLAAPAGLWSDLRRDRARAGLPADAVRQAATAGPDDLVAAVGPTSLSGVDLARFGDPADRDGVVVLLTGRDTPYLSPDERAGAGGQLAENARLDTTDEVRAALRAGRVDLRAMVVLAELCREREVTVASTGKPAHETGSTLPDRTLVLSTPDAGTAAALLDWFEAQQPPFAPDEVRQVPNGVSASWRLPPLHDRTSK</sequence>
<dbReference type="Gene3D" id="3.90.550.10">
    <property type="entry name" value="Spore Coat Polysaccharide Biosynthesis Protein SpsA, Chain A"/>
    <property type="match status" value="1"/>
</dbReference>
<gene>
    <name evidence="5" type="ORF">NZH93_11545</name>
</gene>
<keyword evidence="4" id="KW-0472">Membrane</keyword>
<feature type="transmembrane region" description="Helical" evidence="4">
    <location>
        <begin position="590"/>
        <end position="608"/>
    </location>
</feature>
<dbReference type="Proteomes" id="UP001141259">
    <property type="component" value="Unassembled WGS sequence"/>
</dbReference>
<evidence type="ECO:0000256" key="4">
    <source>
        <dbReference type="SAM" id="Phobius"/>
    </source>
</evidence>
<comment type="similarity">
    <text evidence="1">Belongs to the glycosyltransferase 2 family.</text>
</comment>
<feature type="transmembrane region" description="Helical" evidence="4">
    <location>
        <begin position="316"/>
        <end position="334"/>
    </location>
</feature>
<evidence type="ECO:0000256" key="2">
    <source>
        <dbReference type="ARBA" id="ARBA00022676"/>
    </source>
</evidence>
<dbReference type="RefSeq" id="WP_259622988.1">
    <property type="nucleotide sequence ID" value="NZ_JANYMP010000004.1"/>
</dbReference>
<keyword evidence="2" id="KW-0328">Glycosyltransferase</keyword>
<dbReference type="PANTHER" id="PTHR43630:SF1">
    <property type="entry name" value="POLY-BETA-1,6-N-ACETYL-D-GLUCOSAMINE SYNTHASE"/>
    <property type="match status" value="1"/>
</dbReference>
<organism evidence="5 6">
    <name type="scientific">Umezawaea endophytica</name>
    <dbReference type="NCBI Taxonomy" id="1654476"/>
    <lineage>
        <taxon>Bacteria</taxon>
        <taxon>Bacillati</taxon>
        <taxon>Actinomycetota</taxon>
        <taxon>Actinomycetes</taxon>
        <taxon>Pseudonocardiales</taxon>
        <taxon>Pseudonocardiaceae</taxon>
        <taxon>Umezawaea</taxon>
    </lineage>
</organism>
<feature type="transmembrane region" description="Helical" evidence="4">
    <location>
        <begin position="659"/>
        <end position="687"/>
    </location>
</feature>
<accession>A0A9X2VJY6</accession>
<dbReference type="PANTHER" id="PTHR43630">
    <property type="entry name" value="POLY-BETA-1,6-N-ACETYL-D-GLUCOSAMINE SYNTHASE"/>
    <property type="match status" value="1"/>
</dbReference>
<keyword evidence="4" id="KW-0812">Transmembrane</keyword>
<proteinExistence type="inferred from homology"/>
<feature type="transmembrane region" description="Helical" evidence="4">
    <location>
        <begin position="286"/>
        <end position="309"/>
    </location>
</feature>
<evidence type="ECO:0000256" key="1">
    <source>
        <dbReference type="ARBA" id="ARBA00006739"/>
    </source>
</evidence>
<dbReference type="Pfam" id="PF13641">
    <property type="entry name" value="Glyco_tranf_2_3"/>
    <property type="match status" value="1"/>
</dbReference>
<feature type="transmembrane region" description="Helical" evidence="4">
    <location>
        <begin position="524"/>
        <end position="542"/>
    </location>
</feature>
<evidence type="ECO:0000313" key="5">
    <source>
        <dbReference type="EMBL" id="MCS7477489.1"/>
    </source>
</evidence>
<comment type="caution">
    <text evidence="5">The sequence shown here is derived from an EMBL/GenBank/DDBJ whole genome shotgun (WGS) entry which is preliminary data.</text>
</comment>
<feature type="transmembrane region" description="Helical" evidence="4">
    <location>
        <begin position="392"/>
        <end position="411"/>
    </location>
</feature>
<keyword evidence="6" id="KW-1185">Reference proteome</keyword>
<keyword evidence="4" id="KW-1133">Transmembrane helix</keyword>
<protein>
    <submittedName>
        <fullName evidence="5">Glycosyltransferase family 2 protein</fullName>
    </submittedName>
</protein>
<dbReference type="GO" id="GO:0016757">
    <property type="term" value="F:glycosyltransferase activity"/>
    <property type="evidence" value="ECO:0007669"/>
    <property type="project" value="UniProtKB-KW"/>
</dbReference>
<feature type="transmembrane region" description="Helical" evidence="4">
    <location>
        <begin position="499"/>
        <end position="518"/>
    </location>
</feature>
<feature type="transmembrane region" description="Helical" evidence="4">
    <location>
        <begin position="475"/>
        <end position="494"/>
    </location>
</feature>
<dbReference type="SUPFAM" id="SSF53448">
    <property type="entry name" value="Nucleotide-diphospho-sugar transferases"/>
    <property type="match status" value="1"/>
</dbReference>
<evidence type="ECO:0000256" key="3">
    <source>
        <dbReference type="ARBA" id="ARBA00022679"/>
    </source>
</evidence>
<dbReference type="AlphaFoldDB" id="A0A9X2VJY6"/>
<dbReference type="InterPro" id="IPR029044">
    <property type="entry name" value="Nucleotide-diphossugar_trans"/>
</dbReference>
<reference evidence="5" key="1">
    <citation type="submission" date="2022-08" db="EMBL/GenBank/DDBJ databases">
        <authorList>
            <person name="Tistechok S."/>
            <person name="Samborskyy M."/>
            <person name="Roman I."/>
        </authorList>
    </citation>
    <scope>NUCLEOTIDE SEQUENCE</scope>
    <source>
        <strain evidence="5">DSM 103496</strain>
    </source>
</reference>